<evidence type="ECO:0000256" key="2">
    <source>
        <dbReference type="ARBA" id="ARBA00009256"/>
    </source>
</evidence>
<comment type="miscellaneous">
    <text evidence="8">The reaction proceeds by a bi uni uni bi ping pong mechanism.</text>
</comment>
<sequence>MLTVSEIAPLRQQILQWRRDGKRIAFVPTMGNLHQGHMALITTAKLHADVVVASVFVNPMQFDRADDLAAYPRTLEADSQLLDGHGAHLLFAPTPELIFPQGLDDQTFVEVPGLSQMLEGACRPGHFRGVSTIVSKLFNIVQPDVACFGEKDYQQLALIRQMVRDLAFPIEIVAVPTVRDVDGLALSSRNGRLNADERQRAPVLARTMRWIGSQLRGGRRDVEQLLLDAGDQLRAAGLAPDELFICDANTLQPMVDESPRVVVLMAAFLGQTRLIDNLTVDLVG</sequence>
<dbReference type="NCBIfam" id="TIGR00018">
    <property type="entry name" value="panC"/>
    <property type="match status" value="1"/>
</dbReference>
<feature type="active site" description="Proton donor" evidence="8">
    <location>
        <position position="37"/>
    </location>
</feature>
<keyword evidence="5 8" id="KW-0547">Nucleotide-binding</keyword>
<feature type="binding site" evidence="8">
    <location>
        <begin position="30"/>
        <end position="37"/>
    </location>
    <ligand>
        <name>ATP</name>
        <dbReference type="ChEBI" id="CHEBI:30616"/>
    </ligand>
</feature>
<dbReference type="PANTHER" id="PTHR21299">
    <property type="entry name" value="CYTIDYLATE KINASE/PANTOATE-BETA-ALANINE LIGASE"/>
    <property type="match status" value="1"/>
</dbReference>
<dbReference type="InterPro" id="IPR004821">
    <property type="entry name" value="Cyt_trans-like"/>
</dbReference>
<proteinExistence type="inferred from homology"/>
<keyword evidence="3 8" id="KW-0436">Ligase</keyword>
<name>A0ABM8ZQQ4_9VIBR</name>
<feature type="binding site" evidence="8">
    <location>
        <position position="61"/>
    </location>
    <ligand>
        <name>beta-alanine</name>
        <dbReference type="ChEBI" id="CHEBI:57966"/>
    </ligand>
</feature>
<dbReference type="SUPFAM" id="SSF52374">
    <property type="entry name" value="Nucleotidylyl transferase"/>
    <property type="match status" value="1"/>
</dbReference>
<protein>
    <recommendedName>
        <fullName evidence="8">Pantothenate synthetase</fullName>
        <shortName evidence="8">PS</shortName>
        <ecNumber evidence="8">6.3.2.1</ecNumber>
    </recommendedName>
    <alternativeName>
        <fullName evidence="8">Pantoate--beta-alanine ligase</fullName>
    </alternativeName>
    <alternativeName>
        <fullName evidence="8">Pantoate-activating enzyme</fullName>
    </alternativeName>
</protein>
<dbReference type="HAMAP" id="MF_00158">
    <property type="entry name" value="PanC"/>
    <property type="match status" value="1"/>
</dbReference>
<comment type="similarity">
    <text evidence="2 8">Belongs to the pantothenate synthetase family.</text>
</comment>
<evidence type="ECO:0000313" key="9">
    <source>
        <dbReference type="EMBL" id="CAH0532638.1"/>
    </source>
</evidence>
<keyword evidence="8" id="KW-0963">Cytoplasm</keyword>
<dbReference type="Pfam" id="PF02569">
    <property type="entry name" value="Pantoate_ligase"/>
    <property type="match status" value="1"/>
</dbReference>
<gene>
    <name evidence="8 9" type="primary">panC</name>
    <name evidence="9" type="ORF">VST7929_00478</name>
</gene>
<comment type="pathway">
    <text evidence="1 8">Cofactor biosynthesis; (R)-pantothenate biosynthesis; (R)-pantothenate from (R)-pantoate and beta-alanine: step 1/1.</text>
</comment>
<dbReference type="InterPro" id="IPR003721">
    <property type="entry name" value="Pantoate_ligase"/>
</dbReference>
<dbReference type="GO" id="GO:0004592">
    <property type="term" value="F:pantoate-beta-alanine ligase activity"/>
    <property type="evidence" value="ECO:0007669"/>
    <property type="project" value="UniProtKB-EC"/>
</dbReference>
<feature type="binding site" evidence="8">
    <location>
        <begin position="149"/>
        <end position="152"/>
    </location>
    <ligand>
        <name>ATP</name>
        <dbReference type="ChEBI" id="CHEBI:30616"/>
    </ligand>
</feature>
<evidence type="ECO:0000256" key="8">
    <source>
        <dbReference type="HAMAP-Rule" id="MF_00158"/>
    </source>
</evidence>
<comment type="catalytic activity">
    <reaction evidence="7 8">
        <text>(R)-pantoate + beta-alanine + ATP = (R)-pantothenate + AMP + diphosphate + H(+)</text>
        <dbReference type="Rhea" id="RHEA:10912"/>
        <dbReference type="ChEBI" id="CHEBI:15378"/>
        <dbReference type="ChEBI" id="CHEBI:15980"/>
        <dbReference type="ChEBI" id="CHEBI:29032"/>
        <dbReference type="ChEBI" id="CHEBI:30616"/>
        <dbReference type="ChEBI" id="CHEBI:33019"/>
        <dbReference type="ChEBI" id="CHEBI:57966"/>
        <dbReference type="ChEBI" id="CHEBI:456215"/>
        <dbReference type="EC" id="6.3.2.1"/>
    </reaction>
</comment>
<feature type="binding site" evidence="8">
    <location>
        <position position="155"/>
    </location>
    <ligand>
        <name>(R)-pantoate</name>
        <dbReference type="ChEBI" id="CHEBI:15980"/>
    </ligand>
</feature>
<feature type="binding site" evidence="8">
    <location>
        <position position="61"/>
    </location>
    <ligand>
        <name>(R)-pantoate</name>
        <dbReference type="ChEBI" id="CHEBI:15980"/>
    </ligand>
</feature>
<comment type="subunit">
    <text evidence="8">Homodimer.</text>
</comment>
<evidence type="ECO:0000256" key="7">
    <source>
        <dbReference type="ARBA" id="ARBA00048258"/>
    </source>
</evidence>
<evidence type="ECO:0000256" key="3">
    <source>
        <dbReference type="ARBA" id="ARBA00022598"/>
    </source>
</evidence>
<evidence type="ECO:0000313" key="10">
    <source>
        <dbReference type="Proteomes" id="UP000838672"/>
    </source>
</evidence>
<keyword evidence="10" id="KW-1185">Reference proteome</keyword>
<evidence type="ECO:0000256" key="1">
    <source>
        <dbReference type="ARBA" id="ARBA00004990"/>
    </source>
</evidence>
<dbReference type="RefSeq" id="WP_237464597.1">
    <property type="nucleotide sequence ID" value="NZ_CAKLDI010000001.1"/>
</dbReference>
<organism evidence="9 10">
    <name type="scientific">Vibrio stylophorae</name>
    <dbReference type="NCBI Taxonomy" id="659351"/>
    <lineage>
        <taxon>Bacteria</taxon>
        <taxon>Pseudomonadati</taxon>
        <taxon>Pseudomonadota</taxon>
        <taxon>Gammaproteobacteria</taxon>
        <taxon>Vibrionales</taxon>
        <taxon>Vibrionaceae</taxon>
        <taxon>Vibrio</taxon>
    </lineage>
</organism>
<dbReference type="InterPro" id="IPR042176">
    <property type="entry name" value="Pantoate_ligase_C"/>
</dbReference>
<dbReference type="Proteomes" id="UP000838672">
    <property type="component" value="Unassembled WGS sequence"/>
</dbReference>
<evidence type="ECO:0000256" key="6">
    <source>
        <dbReference type="ARBA" id="ARBA00022840"/>
    </source>
</evidence>
<accession>A0ABM8ZQQ4</accession>
<evidence type="ECO:0000256" key="5">
    <source>
        <dbReference type="ARBA" id="ARBA00022741"/>
    </source>
</evidence>
<dbReference type="InterPro" id="IPR014729">
    <property type="entry name" value="Rossmann-like_a/b/a_fold"/>
</dbReference>
<dbReference type="EC" id="6.3.2.1" evidence="8"/>
<evidence type="ECO:0000256" key="4">
    <source>
        <dbReference type="ARBA" id="ARBA00022655"/>
    </source>
</evidence>
<dbReference type="Gene3D" id="3.40.50.620">
    <property type="entry name" value="HUPs"/>
    <property type="match status" value="1"/>
</dbReference>
<comment type="function">
    <text evidence="8">Catalyzes the condensation of pantoate with beta-alanine in an ATP-dependent reaction via a pantoyl-adenylate intermediate.</text>
</comment>
<dbReference type="EMBL" id="CAKLDI010000001">
    <property type="protein sequence ID" value="CAH0532638.1"/>
    <property type="molecule type" value="Genomic_DNA"/>
</dbReference>
<comment type="subcellular location">
    <subcellularLocation>
        <location evidence="8">Cytoplasm</location>
    </subcellularLocation>
</comment>
<reference evidence="9" key="1">
    <citation type="submission" date="2021-11" db="EMBL/GenBank/DDBJ databases">
        <authorList>
            <person name="Rodrigo-Torres L."/>
            <person name="Arahal R. D."/>
            <person name="Lucena T."/>
        </authorList>
    </citation>
    <scope>NUCLEOTIDE SEQUENCE</scope>
    <source>
        <strain evidence="9">CECT 7929</strain>
    </source>
</reference>
<keyword evidence="6 8" id="KW-0067">ATP-binding</keyword>
<dbReference type="Gene3D" id="3.30.1300.10">
    <property type="entry name" value="Pantoate-beta-alanine ligase, C-terminal domain"/>
    <property type="match status" value="1"/>
</dbReference>
<keyword evidence="4 8" id="KW-0566">Pantothenate biosynthesis</keyword>
<dbReference type="NCBIfam" id="TIGR00125">
    <property type="entry name" value="cyt_tran_rel"/>
    <property type="match status" value="1"/>
</dbReference>
<feature type="binding site" evidence="8">
    <location>
        <position position="178"/>
    </location>
    <ligand>
        <name>ATP</name>
        <dbReference type="ChEBI" id="CHEBI:30616"/>
    </ligand>
</feature>
<feature type="binding site" evidence="8">
    <location>
        <begin position="186"/>
        <end position="189"/>
    </location>
    <ligand>
        <name>ATP</name>
        <dbReference type="ChEBI" id="CHEBI:30616"/>
    </ligand>
</feature>
<dbReference type="CDD" id="cd00560">
    <property type="entry name" value="PanC"/>
    <property type="match status" value="1"/>
</dbReference>
<comment type="caution">
    <text evidence="9">The sequence shown here is derived from an EMBL/GenBank/DDBJ whole genome shotgun (WGS) entry which is preliminary data.</text>
</comment>
<dbReference type="PANTHER" id="PTHR21299:SF1">
    <property type="entry name" value="PANTOATE--BETA-ALANINE LIGASE"/>
    <property type="match status" value="1"/>
</dbReference>